<evidence type="ECO:0000313" key="2">
    <source>
        <dbReference type="Proteomes" id="UP000541352"/>
    </source>
</evidence>
<protein>
    <submittedName>
        <fullName evidence="1">Uncharacterized protein</fullName>
    </submittedName>
</protein>
<organism evidence="1 2">
    <name type="scientific">Runella defluvii</name>
    <dbReference type="NCBI Taxonomy" id="370973"/>
    <lineage>
        <taxon>Bacteria</taxon>
        <taxon>Pseudomonadati</taxon>
        <taxon>Bacteroidota</taxon>
        <taxon>Cytophagia</taxon>
        <taxon>Cytophagales</taxon>
        <taxon>Spirosomataceae</taxon>
        <taxon>Runella</taxon>
    </lineage>
</organism>
<reference evidence="1 2" key="1">
    <citation type="submission" date="2020-08" db="EMBL/GenBank/DDBJ databases">
        <title>Genomic Encyclopedia of Type Strains, Phase IV (KMG-IV): sequencing the most valuable type-strain genomes for metagenomic binning, comparative biology and taxonomic classification.</title>
        <authorList>
            <person name="Goeker M."/>
        </authorList>
    </citation>
    <scope>NUCLEOTIDE SEQUENCE [LARGE SCALE GENOMIC DNA]</scope>
    <source>
        <strain evidence="1 2">DSM 17976</strain>
    </source>
</reference>
<dbReference type="AlphaFoldDB" id="A0A7W5ZJ95"/>
<proteinExistence type="predicted"/>
<accession>A0A7W5ZJ95</accession>
<comment type="caution">
    <text evidence="1">The sequence shown here is derived from an EMBL/GenBank/DDBJ whole genome shotgun (WGS) entry which is preliminary data.</text>
</comment>
<evidence type="ECO:0000313" key="1">
    <source>
        <dbReference type="EMBL" id="MBB3837909.1"/>
    </source>
</evidence>
<gene>
    <name evidence="1" type="ORF">FHS57_001906</name>
</gene>
<dbReference type="EMBL" id="JACIBY010000003">
    <property type="protein sequence ID" value="MBB3837909.1"/>
    <property type="molecule type" value="Genomic_DNA"/>
</dbReference>
<name>A0A7W5ZJ95_9BACT</name>
<dbReference type="Proteomes" id="UP000541352">
    <property type="component" value="Unassembled WGS sequence"/>
</dbReference>
<sequence>MFLYYFQKQGIVPHFLSESQNSQLFVNKAFTTIYLTVCKHNKIALF</sequence>
<keyword evidence="2" id="KW-1185">Reference proteome</keyword>